<keyword evidence="2 5" id="KW-0812">Transmembrane</keyword>
<dbReference type="InterPro" id="IPR036719">
    <property type="entry name" value="Neuro-gated_channel_TM_sf"/>
</dbReference>
<dbReference type="EMBL" id="CACVKT020007321">
    <property type="protein sequence ID" value="CAC5407064.1"/>
    <property type="molecule type" value="Genomic_DNA"/>
</dbReference>
<dbReference type="CDD" id="cd19051">
    <property type="entry name" value="LGIC_TM_cation"/>
    <property type="match status" value="1"/>
</dbReference>
<comment type="subcellular location">
    <subcellularLocation>
        <location evidence="1">Membrane</location>
        <topology evidence="1">Multi-pass membrane protein</topology>
    </subcellularLocation>
</comment>
<dbReference type="InterPro" id="IPR006029">
    <property type="entry name" value="Neurotrans-gated_channel_TM"/>
</dbReference>
<feature type="domain" description="Neurotransmitter-gated ion-channel transmembrane" evidence="7">
    <location>
        <begin position="89"/>
        <end position="174"/>
    </location>
</feature>
<dbReference type="GO" id="GO:0016020">
    <property type="term" value="C:membrane"/>
    <property type="evidence" value="ECO:0007669"/>
    <property type="project" value="UniProtKB-SubCell"/>
</dbReference>
<feature type="transmembrane region" description="Helical" evidence="5">
    <location>
        <begin position="115"/>
        <end position="134"/>
    </location>
</feature>
<evidence type="ECO:0000259" key="7">
    <source>
        <dbReference type="Pfam" id="PF02932"/>
    </source>
</evidence>
<evidence type="ECO:0000313" key="9">
    <source>
        <dbReference type="Proteomes" id="UP000507470"/>
    </source>
</evidence>
<feature type="transmembrane region" description="Helical" evidence="5">
    <location>
        <begin position="82"/>
        <end position="103"/>
    </location>
</feature>
<dbReference type="Proteomes" id="UP000507470">
    <property type="component" value="Unassembled WGS sequence"/>
</dbReference>
<keyword evidence="4 5" id="KW-0472">Membrane</keyword>
<organism evidence="8 9">
    <name type="scientific">Mytilus coruscus</name>
    <name type="common">Sea mussel</name>
    <dbReference type="NCBI Taxonomy" id="42192"/>
    <lineage>
        <taxon>Eukaryota</taxon>
        <taxon>Metazoa</taxon>
        <taxon>Spiralia</taxon>
        <taxon>Lophotrochozoa</taxon>
        <taxon>Mollusca</taxon>
        <taxon>Bivalvia</taxon>
        <taxon>Autobranchia</taxon>
        <taxon>Pteriomorphia</taxon>
        <taxon>Mytilida</taxon>
        <taxon>Mytiloidea</taxon>
        <taxon>Mytilidae</taxon>
        <taxon>Mytilinae</taxon>
        <taxon>Mytilus</taxon>
    </lineage>
</organism>
<dbReference type="Gene3D" id="1.20.58.390">
    <property type="entry name" value="Neurotransmitter-gated ion-channel transmembrane domain"/>
    <property type="match status" value="1"/>
</dbReference>
<evidence type="ECO:0000256" key="5">
    <source>
        <dbReference type="SAM" id="Phobius"/>
    </source>
</evidence>
<evidence type="ECO:0000256" key="4">
    <source>
        <dbReference type="ARBA" id="ARBA00023136"/>
    </source>
</evidence>
<dbReference type="SUPFAM" id="SSF63712">
    <property type="entry name" value="Nicotinic receptor ligand binding domain-like"/>
    <property type="match status" value="1"/>
</dbReference>
<dbReference type="PANTHER" id="PTHR18945">
    <property type="entry name" value="NEUROTRANSMITTER GATED ION CHANNEL"/>
    <property type="match status" value="1"/>
</dbReference>
<dbReference type="InterPro" id="IPR038050">
    <property type="entry name" value="Neuro_actylchol_rec"/>
</dbReference>
<evidence type="ECO:0000256" key="2">
    <source>
        <dbReference type="ARBA" id="ARBA00022692"/>
    </source>
</evidence>
<dbReference type="Pfam" id="PF02931">
    <property type="entry name" value="Neur_chan_LBD"/>
    <property type="match status" value="1"/>
</dbReference>
<dbReference type="GO" id="GO:0005230">
    <property type="term" value="F:extracellular ligand-gated monoatomic ion channel activity"/>
    <property type="evidence" value="ECO:0007669"/>
    <property type="project" value="InterPro"/>
</dbReference>
<gene>
    <name evidence="8" type="ORF">MCOR_40576</name>
</gene>
<keyword evidence="3 5" id="KW-1133">Transmembrane helix</keyword>
<feature type="domain" description="Neurotransmitter-gated ion-channel ligand-binding" evidence="6">
    <location>
        <begin position="2"/>
        <end position="80"/>
    </location>
</feature>
<name>A0A6J8DIW4_MYTCO</name>
<accession>A0A6J8DIW4</accession>
<protein>
    <submittedName>
        <fullName evidence="8">Uncharacterized protein</fullName>
    </submittedName>
</protein>
<dbReference type="Gene3D" id="2.70.170.10">
    <property type="entry name" value="Neurotransmitter-gated ion-channel ligand-binding domain"/>
    <property type="match status" value="1"/>
</dbReference>
<reference evidence="8 9" key="1">
    <citation type="submission" date="2020-06" db="EMBL/GenBank/DDBJ databases">
        <authorList>
            <person name="Li R."/>
            <person name="Bekaert M."/>
        </authorList>
    </citation>
    <scope>NUCLEOTIDE SEQUENCE [LARGE SCALE GENOMIC DNA]</scope>
    <source>
        <strain evidence="9">wild</strain>
    </source>
</reference>
<proteinExistence type="predicted"/>
<dbReference type="SUPFAM" id="SSF90112">
    <property type="entry name" value="Neurotransmitter-gated ion-channel transmembrane pore"/>
    <property type="match status" value="1"/>
</dbReference>
<evidence type="ECO:0000313" key="8">
    <source>
        <dbReference type="EMBL" id="CAC5407064.1"/>
    </source>
</evidence>
<evidence type="ECO:0000259" key="6">
    <source>
        <dbReference type="Pfam" id="PF02931"/>
    </source>
</evidence>
<dbReference type="Pfam" id="PF02932">
    <property type="entry name" value="Neur_chan_memb"/>
    <property type="match status" value="1"/>
</dbReference>
<feature type="transmembrane region" description="Helical" evidence="5">
    <location>
        <begin position="228"/>
        <end position="249"/>
    </location>
</feature>
<dbReference type="InterPro" id="IPR036734">
    <property type="entry name" value="Neur_chan_lig-bd_sf"/>
</dbReference>
<evidence type="ECO:0000256" key="1">
    <source>
        <dbReference type="ARBA" id="ARBA00004141"/>
    </source>
</evidence>
<feature type="transmembrane region" description="Helical" evidence="5">
    <location>
        <begin position="141"/>
        <end position="165"/>
    </location>
</feature>
<evidence type="ECO:0000256" key="3">
    <source>
        <dbReference type="ARBA" id="ARBA00022989"/>
    </source>
</evidence>
<dbReference type="GO" id="GO:0004888">
    <property type="term" value="F:transmembrane signaling receptor activity"/>
    <property type="evidence" value="ECO:0007669"/>
    <property type="project" value="InterPro"/>
</dbReference>
<keyword evidence="9" id="KW-1185">Reference proteome</keyword>
<dbReference type="OrthoDB" id="10365268at2759"/>
<dbReference type="InterPro" id="IPR006201">
    <property type="entry name" value="Neur_channel"/>
</dbReference>
<sequence length="250" mass="28510">MSAKCTTDISKFPYDSQTCKFKFLVWGYLAREIILNLASDPFSEKFFIPNSNWKFISYNIRTFSWNGYSTLEFSMTIKRESLYYSIMVVCPTILFGLLNPLVFLLPIESGERIELAMTILLSYVIFLNLVSAAIPASSNPMCVLLIMMIMTTVIIGVIVVLAIYVSSLFYRDKNVKINAFWQFIALSLPWSKKQNKIAAETISDEKPIKDCFPAVNVTWKDVSHGFDVLLMIVSYVVIFVGIAVFFIIVR</sequence>
<dbReference type="InterPro" id="IPR006202">
    <property type="entry name" value="Neur_chan_lig-bd"/>
</dbReference>
<dbReference type="AlphaFoldDB" id="A0A6J8DIW4"/>